<evidence type="ECO:0000256" key="1">
    <source>
        <dbReference type="ARBA" id="ARBA00004496"/>
    </source>
</evidence>
<dbReference type="Proteomes" id="UP000799772">
    <property type="component" value="Unassembled WGS sequence"/>
</dbReference>
<evidence type="ECO:0000256" key="6">
    <source>
        <dbReference type="ARBA" id="ARBA00024912"/>
    </source>
</evidence>
<evidence type="ECO:0000256" key="5">
    <source>
        <dbReference type="ARBA" id="ARBA00022845"/>
    </source>
</evidence>
<dbReference type="Gene3D" id="1.25.10.10">
    <property type="entry name" value="Leucine-rich Repeat Variant"/>
    <property type="match status" value="1"/>
</dbReference>
<evidence type="ECO:0000256" key="4">
    <source>
        <dbReference type="ARBA" id="ARBA00022737"/>
    </source>
</evidence>
<gene>
    <name evidence="9" type="ORF">NA57DRAFT_77695</name>
</gene>
<dbReference type="InterPro" id="IPR050693">
    <property type="entry name" value="Hsp70_NEF-Inhibitors"/>
</dbReference>
<organism evidence="9 10">
    <name type="scientific">Rhizodiscina lignyota</name>
    <dbReference type="NCBI Taxonomy" id="1504668"/>
    <lineage>
        <taxon>Eukaryota</taxon>
        <taxon>Fungi</taxon>
        <taxon>Dikarya</taxon>
        <taxon>Ascomycota</taxon>
        <taxon>Pezizomycotina</taxon>
        <taxon>Dothideomycetes</taxon>
        <taxon>Pleosporomycetidae</taxon>
        <taxon>Aulographales</taxon>
        <taxon>Rhizodiscinaceae</taxon>
        <taxon>Rhizodiscina</taxon>
    </lineage>
</organism>
<comment type="function">
    <text evidence="6">Functions as a nucleotide exchange factor (NEF) for Hsp70 chaperones which accelerates the release of ADP. Required for fully efficient Hsp70-mediated folding of proteins.</text>
</comment>
<keyword evidence="5" id="KW-0810">Translation regulation</keyword>
<comment type="caution">
    <text evidence="9">The sequence shown here is derived from an EMBL/GenBank/DDBJ whole genome shotgun (WGS) entry which is preliminary data.</text>
</comment>
<dbReference type="InterPro" id="IPR016024">
    <property type="entry name" value="ARM-type_fold"/>
</dbReference>
<evidence type="ECO:0000313" key="9">
    <source>
        <dbReference type="EMBL" id="KAF2097437.1"/>
    </source>
</evidence>
<dbReference type="FunFam" id="1.25.10.10:FF:000434">
    <property type="entry name" value="Hsp70 nucleotide exchange factor fes1"/>
    <property type="match status" value="1"/>
</dbReference>
<dbReference type="PANTHER" id="PTHR19316">
    <property type="entry name" value="PROTEIN FOLDING REGULATOR"/>
    <property type="match status" value="1"/>
</dbReference>
<feature type="region of interest" description="Disordered" evidence="7">
    <location>
        <begin position="21"/>
        <end position="44"/>
    </location>
</feature>
<protein>
    <submittedName>
        <fullName evidence="9">Hsp70 nucleotide exchange factor</fullName>
    </submittedName>
</protein>
<evidence type="ECO:0000259" key="8">
    <source>
        <dbReference type="Pfam" id="PF08609"/>
    </source>
</evidence>
<dbReference type="SUPFAM" id="SSF48371">
    <property type="entry name" value="ARM repeat"/>
    <property type="match status" value="1"/>
</dbReference>
<feature type="domain" description="Nucleotide exchange factor Fes1" evidence="8">
    <location>
        <begin position="7"/>
        <end position="96"/>
    </location>
</feature>
<sequence length="218" mass="23815">MDDQGHLNNLLKWGIENSAASRDDSSARVNTDPPRTAGSGLSPEALAALLGGPSDADRMRDAMVAILSPEVDLENKLTAWDNFEQLIENIDNANNMEQLGMWTPLVKELDNTEAECRRMACWCIGTAVQNNIKAQERLQAHDAIPKLVELSIEDETQAVRKKAILALSSGIRNCQPNLDAAVKALPENEKPKSSIDAADMGAIDTIIQKLRDDSQQRG</sequence>
<dbReference type="AlphaFoldDB" id="A0A9P4M7K7"/>
<evidence type="ECO:0000256" key="3">
    <source>
        <dbReference type="ARBA" id="ARBA00022490"/>
    </source>
</evidence>
<dbReference type="InterPro" id="IPR011989">
    <property type="entry name" value="ARM-like"/>
</dbReference>
<reference evidence="9" key="1">
    <citation type="journal article" date="2020" name="Stud. Mycol.">
        <title>101 Dothideomycetes genomes: a test case for predicting lifestyles and emergence of pathogens.</title>
        <authorList>
            <person name="Haridas S."/>
            <person name="Albert R."/>
            <person name="Binder M."/>
            <person name="Bloem J."/>
            <person name="Labutti K."/>
            <person name="Salamov A."/>
            <person name="Andreopoulos B."/>
            <person name="Baker S."/>
            <person name="Barry K."/>
            <person name="Bills G."/>
            <person name="Bluhm B."/>
            <person name="Cannon C."/>
            <person name="Castanera R."/>
            <person name="Culley D."/>
            <person name="Daum C."/>
            <person name="Ezra D."/>
            <person name="Gonzalez J."/>
            <person name="Henrissat B."/>
            <person name="Kuo A."/>
            <person name="Liang C."/>
            <person name="Lipzen A."/>
            <person name="Lutzoni F."/>
            <person name="Magnuson J."/>
            <person name="Mondo S."/>
            <person name="Nolan M."/>
            <person name="Ohm R."/>
            <person name="Pangilinan J."/>
            <person name="Park H.-J."/>
            <person name="Ramirez L."/>
            <person name="Alfaro M."/>
            <person name="Sun H."/>
            <person name="Tritt A."/>
            <person name="Yoshinaga Y."/>
            <person name="Zwiers L.-H."/>
            <person name="Turgeon B."/>
            <person name="Goodwin S."/>
            <person name="Spatafora J."/>
            <person name="Crous P."/>
            <person name="Grigoriev I."/>
        </authorList>
    </citation>
    <scope>NUCLEOTIDE SEQUENCE</scope>
    <source>
        <strain evidence="9">CBS 133067</strain>
    </source>
</reference>
<accession>A0A9P4M7K7</accession>
<keyword evidence="4" id="KW-0677">Repeat</keyword>
<proteinExistence type="inferred from homology"/>
<dbReference type="Pfam" id="PF08609">
    <property type="entry name" value="Fes1"/>
    <property type="match status" value="1"/>
</dbReference>
<keyword evidence="10" id="KW-1185">Reference proteome</keyword>
<dbReference type="Pfam" id="PF13513">
    <property type="entry name" value="HEAT_EZ"/>
    <property type="match status" value="1"/>
</dbReference>
<evidence type="ECO:0000313" key="10">
    <source>
        <dbReference type="Proteomes" id="UP000799772"/>
    </source>
</evidence>
<dbReference type="GO" id="GO:0006417">
    <property type="term" value="P:regulation of translation"/>
    <property type="evidence" value="ECO:0007669"/>
    <property type="project" value="UniProtKB-KW"/>
</dbReference>
<evidence type="ECO:0000256" key="7">
    <source>
        <dbReference type="SAM" id="MobiDB-lite"/>
    </source>
</evidence>
<dbReference type="GO" id="GO:0005783">
    <property type="term" value="C:endoplasmic reticulum"/>
    <property type="evidence" value="ECO:0007669"/>
    <property type="project" value="TreeGrafter"/>
</dbReference>
<keyword evidence="3" id="KW-0963">Cytoplasm</keyword>
<dbReference type="EMBL" id="ML978128">
    <property type="protein sequence ID" value="KAF2097437.1"/>
    <property type="molecule type" value="Genomic_DNA"/>
</dbReference>
<dbReference type="OrthoDB" id="10250458at2759"/>
<dbReference type="GO" id="GO:0000774">
    <property type="term" value="F:adenyl-nucleotide exchange factor activity"/>
    <property type="evidence" value="ECO:0007669"/>
    <property type="project" value="TreeGrafter"/>
</dbReference>
<name>A0A9P4M7K7_9PEZI</name>
<dbReference type="InterPro" id="IPR013918">
    <property type="entry name" value="Nucleotide_exch_fac_Fes1"/>
</dbReference>
<comment type="similarity">
    <text evidence="2">Belongs to the FES1 family.</text>
</comment>
<dbReference type="PANTHER" id="PTHR19316:SF18">
    <property type="entry name" value="HSP70-BINDING PROTEIN 1"/>
    <property type="match status" value="1"/>
</dbReference>
<evidence type="ECO:0000256" key="2">
    <source>
        <dbReference type="ARBA" id="ARBA00011045"/>
    </source>
</evidence>
<comment type="subcellular location">
    <subcellularLocation>
        <location evidence="1">Cytoplasm</location>
    </subcellularLocation>
</comment>